<name>A0A6J1T8E9_FRAOC</name>
<evidence type="ECO:0000259" key="8">
    <source>
        <dbReference type="Pfam" id="PF13359"/>
    </source>
</evidence>
<keyword evidence="7" id="KW-0539">Nucleus</keyword>
<evidence type="ECO:0000313" key="9">
    <source>
        <dbReference type="Proteomes" id="UP000504606"/>
    </source>
</evidence>
<dbReference type="OrthoDB" id="7533242at2759"/>
<keyword evidence="4" id="KW-0540">Nuclease</keyword>
<proteinExistence type="inferred from homology"/>
<evidence type="ECO:0000256" key="3">
    <source>
        <dbReference type="ARBA" id="ARBA00006958"/>
    </source>
</evidence>
<gene>
    <name evidence="10" type="primary">LOC113214100</name>
</gene>
<dbReference type="InterPro" id="IPR045249">
    <property type="entry name" value="HARBI1-like"/>
</dbReference>
<evidence type="ECO:0000256" key="5">
    <source>
        <dbReference type="ARBA" id="ARBA00022723"/>
    </source>
</evidence>
<comment type="similarity">
    <text evidence="3">Belongs to the HARBI1 family.</text>
</comment>
<dbReference type="GO" id="GO:0005634">
    <property type="term" value="C:nucleus"/>
    <property type="evidence" value="ECO:0007669"/>
    <property type="project" value="UniProtKB-SubCell"/>
</dbReference>
<comment type="subcellular location">
    <subcellularLocation>
        <location evidence="2">Nucleus</location>
    </subcellularLocation>
</comment>
<organism evidence="9 10">
    <name type="scientific">Frankliniella occidentalis</name>
    <name type="common">Western flower thrips</name>
    <name type="synonym">Euthrips occidentalis</name>
    <dbReference type="NCBI Taxonomy" id="133901"/>
    <lineage>
        <taxon>Eukaryota</taxon>
        <taxon>Metazoa</taxon>
        <taxon>Ecdysozoa</taxon>
        <taxon>Arthropoda</taxon>
        <taxon>Hexapoda</taxon>
        <taxon>Insecta</taxon>
        <taxon>Pterygota</taxon>
        <taxon>Neoptera</taxon>
        <taxon>Paraneoptera</taxon>
        <taxon>Thysanoptera</taxon>
        <taxon>Terebrantia</taxon>
        <taxon>Thripoidea</taxon>
        <taxon>Thripidae</taxon>
        <taxon>Frankliniella</taxon>
    </lineage>
</organism>
<keyword evidence="9" id="KW-1185">Reference proteome</keyword>
<dbReference type="Pfam" id="PF13359">
    <property type="entry name" value="DDE_Tnp_4"/>
    <property type="match status" value="1"/>
</dbReference>
<dbReference type="GO" id="GO:0016787">
    <property type="term" value="F:hydrolase activity"/>
    <property type="evidence" value="ECO:0007669"/>
    <property type="project" value="UniProtKB-KW"/>
</dbReference>
<evidence type="ECO:0000256" key="6">
    <source>
        <dbReference type="ARBA" id="ARBA00022801"/>
    </source>
</evidence>
<evidence type="ECO:0000256" key="2">
    <source>
        <dbReference type="ARBA" id="ARBA00004123"/>
    </source>
</evidence>
<keyword evidence="6" id="KW-0378">Hydrolase</keyword>
<reference evidence="10" key="1">
    <citation type="submission" date="2025-08" db="UniProtKB">
        <authorList>
            <consortium name="RefSeq"/>
        </authorList>
    </citation>
    <scope>IDENTIFICATION</scope>
    <source>
        <tissue evidence="10">Whole organism</tissue>
    </source>
</reference>
<dbReference type="GO" id="GO:0004518">
    <property type="term" value="F:nuclease activity"/>
    <property type="evidence" value="ECO:0007669"/>
    <property type="project" value="UniProtKB-KW"/>
</dbReference>
<evidence type="ECO:0000256" key="7">
    <source>
        <dbReference type="ARBA" id="ARBA00023242"/>
    </source>
</evidence>
<feature type="domain" description="DDE Tnp4" evidence="8">
    <location>
        <begin position="170"/>
        <end position="323"/>
    </location>
</feature>
<evidence type="ECO:0000256" key="4">
    <source>
        <dbReference type="ARBA" id="ARBA00022722"/>
    </source>
</evidence>
<dbReference type="GeneID" id="113214100"/>
<keyword evidence="5" id="KW-0479">Metal-binding</keyword>
<protein>
    <submittedName>
        <fullName evidence="10">Nuclease HARBI1</fullName>
    </submittedName>
</protein>
<dbReference type="InterPro" id="IPR027806">
    <property type="entry name" value="HARBI1_dom"/>
</dbReference>
<comment type="cofactor">
    <cofactor evidence="1">
        <name>a divalent metal cation</name>
        <dbReference type="ChEBI" id="CHEBI:60240"/>
    </cofactor>
</comment>
<accession>A0A6J1T8E9</accession>
<dbReference type="RefSeq" id="XP_026289152.1">
    <property type="nucleotide sequence ID" value="XM_026433367.2"/>
</dbReference>
<dbReference type="AlphaFoldDB" id="A0A6J1T8E9"/>
<evidence type="ECO:0000313" key="10">
    <source>
        <dbReference type="RefSeq" id="XP_026289152.1"/>
    </source>
</evidence>
<dbReference type="PANTHER" id="PTHR22930:SF289">
    <property type="entry name" value="DDE TNP4 DOMAIN-CONTAINING PROTEIN-RELATED"/>
    <property type="match status" value="1"/>
</dbReference>
<dbReference type="Proteomes" id="UP000504606">
    <property type="component" value="Unplaced"/>
</dbReference>
<dbReference type="KEGG" id="foc:113214100"/>
<sequence length="383" mass="44255">MFILFRAICTMDYDYFNGRPRDVIAEHARRVRYQVFIRFRLRDAHNPLDMSIEGFVELYRMPQDIFLDLLEVITPFVPHRQSRLAIPLYMRLLCALSFYATGTYQEHNGTAMHHPMSQASVSYCIKEVTNALNHPLVFTRFVRFPLTHAERLALVDRNARMGLPGVIGLIDGTIIRITPPPKPNVHYYSRKGSTSLNVMIVCDTDLNIINVNARYPGSSHDSHVYNNSTVRDVMEAAFREDPCWLLGDQGYPRLPWLMTPVWRPVRGTPEYYYNVLHSRVRMVVERCIGVLKARWRCICNDNALPYRPEKSGQIINACVVLHNILTRCRLAVPVHHAGFQDPREPNYVVPPEYEDVGAFFADADAVQAELVDHANWFMNRNLH</sequence>
<dbReference type="PANTHER" id="PTHR22930">
    <property type="match status" value="1"/>
</dbReference>
<evidence type="ECO:0000256" key="1">
    <source>
        <dbReference type="ARBA" id="ARBA00001968"/>
    </source>
</evidence>
<dbReference type="GO" id="GO:0046872">
    <property type="term" value="F:metal ion binding"/>
    <property type="evidence" value="ECO:0007669"/>
    <property type="project" value="UniProtKB-KW"/>
</dbReference>